<proteinExistence type="predicted"/>
<dbReference type="EMBL" id="RXHJ01000019">
    <property type="protein sequence ID" value="RSZ61514.1"/>
    <property type="molecule type" value="Genomic_DNA"/>
</dbReference>
<organism evidence="1 2">
    <name type="scientific">Corynebacterium hylobatis</name>
    <dbReference type="NCBI Taxonomy" id="1859290"/>
    <lineage>
        <taxon>Bacteria</taxon>
        <taxon>Bacillati</taxon>
        <taxon>Actinomycetota</taxon>
        <taxon>Actinomycetes</taxon>
        <taxon>Mycobacteriales</taxon>
        <taxon>Corynebacteriaceae</taxon>
        <taxon>Corynebacterium</taxon>
    </lineage>
</organism>
<evidence type="ECO:0000313" key="2">
    <source>
        <dbReference type="Proteomes" id="UP000274907"/>
    </source>
</evidence>
<comment type="caution">
    <text evidence="1">The sequence shown here is derived from an EMBL/GenBank/DDBJ whole genome shotgun (WGS) entry which is preliminary data.</text>
</comment>
<keyword evidence="2" id="KW-1185">Reference proteome</keyword>
<reference evidence="1 2" key="1">
    <citation type="submission" date="2018-12" db="EMBL/GenBank/DDBJ databases">
        <title>YIM 101343 draft genome.</title>
        <authorList>
            <person name="Chen X."/>
        </authorList>
    </citation>
    <scope>NUCLEOTIDE SEQUENCE [LARGE SCALE GENOMIC DNA]</scope>
    <source>
        <strain evidence="1 2">YIM 101343</strain>
    </source>
</reference>
<evidence type="ECO:0000313" key="1">
    <source>
        <dbReference type="EMBL" id="RSZ61514.1"/>
    </source>
</evidence>
<name>A0A3S0BG19_9CORY</name>
<gene>
    <name evidence="1" type="ORF">EAH68_12675</name>
</gene>
<accession>A0A3S0BG19</accession>
<dbReference type="AlphaFoldDB" id="A0A3S0BG19"/>
<protein>
    <submittedName>
        <fullName evidence="1">Uncharacterized protein</fullName>
    </submittedName>
</protein>
<dbReference type="RefSeq" id="WP_126121711.1">
    <property type="nucleotide sequence ID" value="NZ_RXHJ01000019.1"/>
</dbReference>
<dbReference type="Proteomes" id="UP000274907">
    <property type="component" value="Unassembled WGS sequence"/>
</dbReference>
<sequence length="161" mass="19011">MQQEASTQITSLNASRNDLLGWLTREWTVEDDGDIFTVWAREHRTTESWDVFRTATQRDLSTTNPRHKRIVAAIKEHITHRVLLKDMDFYRDCDGRHRVDRNYIVNHDDQKWQVVRSLMDGETEYEVYSLPDVDEIPLDSEAGRAVVALVEEFTEFRKDEL</sequence>